<evidence type="ECO:0000259" key="1">
    <source>
        <dbReference type="PROSITE" id="PS50983"/>
    </source>
</evidence>
<evidence type="ECO:0000313" key="5">
    <source>
        <dbReference type="EMBL" id="CAB5078324.1"/>
    </source>
</evidence>
<dbReference type="InterPro" id="IPR050902">
    <property type="entry name" value="ABC_Transporter_SBP"/>
</dbReference>
<protein>
    <submittedName>
        <fullName evidence="4">Unannotated protein</fullName>
    </submittedName>
</protein>
<organism evidence="4">
    <name type="scientific">freshwater metagenome</name>
    <dbReference type="NCBI Taxonomy" id="449393"/>
    <lineage>
        <taxon>unclassified sequences</taxon>
        <taxon>metagenomes</taxon>
        <taxon>ecological metagenomes</taxon>
    </lineage>
</organism>
<dbReference type="EMBL" id="CAEZXN010000025">
    <property type="protein sequence ID" value="CAB4699673.1"/>
    <property type="molecule type" value="Genomic_DNA"/>
</dbReference>
<dbReference type="AlphaFoldDB" id="A0A6J7BIJ9"/>
<evidence type="ECO:0000313" key="4">
    <source>
        <dbReference type="EMBL" id="CAB4844163.1"/>
    </source>
</evidence>
<name>A0A6J7BIJ9_9ZZZZ</name>
<gene>
    <name evidence="2" type="ORF">UFOPK2342_00858</name>
    <name evidence="3" type="ORF">UFOPK2423_01103</name>
    <name evidence="4" type="ORF">UFOPK3266_01059</name>
    <name evidence="5" type="ORF">UFOPK4367_01581</name>
</gene>
<dbReference type="EMBL" id="CAFBAA010000027">
    <property type="protein sequence ID" value="CAB4844163.1"/>
    <property type="molecule type" value="Genomic_DNA"/>
</dbReference>
<dbReference type="EMBL" id="CAEZXB010000013">
    <property type="protein sequence ID" value="CAB4677007.1"/>
    <property type="molecule type" value="Genomic_DNA"/>
</dbReference>
<dbReference type="InterPro" id="IPR002491">
    <property type="entry name" value="ABC_transptr_periplasmic_BD"/>
</dbReference>
<feature type="domain" description="Fe/B12 periplasmic-binding" evidence="1">
    <location>
        <begin position="67"/>
        <end position="316"/>
    </location>
</feature>
<dbReference type="Pfam" id="PF01497">
    <property type="entry name" value="Peripla_BP_2"/>
    <property type="match status" value="1"/>
</dbReference>
<dbReference type="PROSITE" id="PS50983">
    <property type="entry name" value="FE_B12_PBP"/>
    <property type="match status" value="1"/>
</dbReference>
<dbReference type="PROSITE" id="PS51257">
    <property type="entry name" value="PROKAR_LIPOPROTEIN"/>
    <property type="match status" value="1"/>
</dbReference>
<dbReference type="PANTHER" id="PTHR30535">
    <property type="entry name" value="VITAMIN B12-BINDING PROTEIN"/>
    <property type="match status" value="1"/>
</dbReference>
<dbReference type="Gene3D" id="3.40.50.1980">
    <property type="entry name" value="Nitrogenase molybdenum iron protein domain"/>
    <property type="match status" value="2"/>
</dbReference>
<accession>A0A6J7BIJ9</accession>
<evidence type="ECO:0000313" key="2">
    <source>
        <dbReference type="EMBL" id="CAB4677007.1"/>
    </source>
</evidence>
<dbReference type="PANTHER" id="PTHR30535:SF4">
    <property type="entry name" value="HEMIN-BINDING PERIPLASMIC PROTEIN HMUT"/>
    <property type="match status" value="1"/>
</dbReference>
<dbReference type="SUPFAM" id="SSF53807">
    <property type="entry name" value="Helical backbone' metal receptor"/>
    <property type="match status" value="1"/>
</dbReference>
<dbReference type="EMBL" id="CAFBRC010000168">
    <property type="protein sequence ID" value="CAB5078324.1"/>
    <property type="molecule type" value="Genomic_DNA"/>
</dbReference>
<proteinExistence type="predicted"/>
<evidence type="ECO:0000313" key="3">
    <source>
        <dbReference type="EMBL" id="CAB4699673.1"/>
    </source>
</evidence>
<reference evidence="4" key="1">
    <citation type="submission" date="2020-05" db="EMBL/GenBank/DDBJ databases">
        <authorList>
            <person name="Chiriac C."/>
            <person name="Salcher M."/>
            <person name="Ghai R."/>
            <person name="Kavagutti S V."/>
        </authorList>
    </citation>
    <scope>NUCLEOTIDE SEQUENCE</scope>
</reference>
<sequence>MKRLAVLLTLVLMGCSTSAPSIDHQSIDHLVTISKALLPVGSTLPANQAGVGKNLAGSGASNLDSTRIVSLANGAAESLVAMGLGGHLVGRDIASTFPEVAKVPVVAIGHQVSAEKVLATSPTIVIVDASTGPKSALQQIASTGVSVVVIPEAWTVTAANDRLLALGKAVGAEAVARTLLRDIPKFSIALSPRVIFLYLRGPSSIYLLGGKGSGADQVITLAGGVDAGAVLSNKPFAPITAETIAQANPDLILVMTKGLESVGGVKGLIALPGVAQTSAGKNRRVIAVDDSLLLSFGPRLPDLIRQINAAMVTVMK</sequence>